<protein>
    <submittedName>
        <fullName evidence="1">Uncharacterized protein</fullName>
    </submittedName>
</protein>
<keyword evidence="2" id="KW-1185">Reference proteome</keyword>
<organism evidence="1 2">
    <name type="scientific">Plastoroseomonas hellenica</name>
    <dbReference type="NCBI Taxonomy" id="2687306"/>
    <lineage>
        <taxon>Bacteria</taxon>
        <taxon>Pseudomonadati</taxon>
        <taxon>Pseudomonadota</taxon>
        <taxon>Alphaproteobacteria</taxon>
        <taxon>Acetobacterales</taxon>
        <taxon>Acetobacteraceae</taxon>
        <taxon>Plastoroseomonas</taxon>
    </lineage>
</organism>
<accession>A0ABS5F529</accession>
<dbReference type="SUPFAM" id="SSF55486">
    <property type="entry name" value="Metalloproteases ('zincins'), catalytic domain"/>
    <property type="match status" value="1"/>
</dbReference>
<reference evidence="2" key="1">
    <citation type="journal article" date="2021" name="Syst. Appl. Microbiol.">
        <title>Roseomonas hellenica sp. nov., isolated from roots of wild-growing Alkanna tinctoria.</title>
        <authorList>
            <person name="Rat A."/>
            <person name="Naranjo H.D."/>
            <person name="Lebbe L."/>
            <person name="Cnockaert M."/>
            <person name="Krigas N."/>
            <person name="Grigoriadou K."/>
            <person name="Maloupa E."/>
            <person name="Willems A."/>
        </authorList>
    </citation>
    <scope>NUCLEOTIDE SEQUENCE [LARGE SCALE GENOMIC DNA]</scope>
    <source>
        <strain evidence="2">LMG 31523</strain>
    </source>
</reference>
<sequence length="200" mass="22104">MATLKLTLFHTRTTAQWADLVFGKQIEKGNAFLRPYGIQFDRYPATGSIELDWTFPLTPNGRVDPGLKERLQMRDLANRTYYSADNRLPVILCQIGGAGGGEAPGSIGMKLNYLPWVIMDAFTLNEDGLTLTHEAGHCAGLKHPGAPPLQDPRLMVGDAAVTDNVMAYGTFDYATQKIAPRSLVEPWQIEAYRSAYFHSA</sequence>
<evidence type="ECO:0000313" key="1">
    <source>
        <dbReference type="EMBL" id="MBR0667644.1"/>
    </source>
</evidence>
<dbReference type="Proteomes" id="UP001196870">
    <property type="component" value="Unassembled WGS sequence"/>
</dbReference>
<dbReference type="EMBL" id="JAAGBB010000038">
    <property type="protein sequence ID" value="MBR0667644.1"/>
    <property type="molecule type" value="Genomic_DNA"/>
</dbReference>
<name>A0ABS5F529_9PROT</name>
<comment type="caution">
    <text evidence="1">The sequence shown here is derived from an EMBL/GenBank/DDBJ whole genome shotgun (WGS) entry which is preliminary data.</text>
</comment>
<gene>
    <name evidence="1" type="ORF">GXW71_25035</name>
</gene>
<dbReference type="RefSeq" id="WP_211855422.1">
    <property type="nucleotide sequence ID" value="NZ_JAAGBB010000038.1"/>
</dbReference>
<evidence type="ECO:0000313" key="2">
    <source>
        <dbReference type="Proteomes" id="UP001196870"/>
    </source>
</evidence>
<proteinExistence type="predicted"/>